<evidence type="ECO:0000256" key="7">
    <source>
        <dbReference type="ARBA" id="ARBA00023136"/>
    </source>
</evidence>
<accession>A0A1H4IL58</accession>
<evidence type="ECO:0000256" key="6">
    <source>
        <dbReference type="ARBA" id="ARBA00022989"/>
    </source>
</evidence>
<feature type="transmembrane region" description="Helical" evidence="9">
    <location>
        <begin position="124"/>
        <end position="146"/>
    </location>
</feature>
<dbReference type="GO" id="GO:0022857">
    <property type="term" value="F:transmembrane transporter activity"/>
    <property type="evidence" value="ECO:0007669"/>
    <property type="project" value="InterPro"/>
</dbReference>
<feature type="transmembrane region" description="Helical" evidence="9">
    <location>
        <begin position="273"/>
        <end position="289"/>
    </location>
</feature>
<proteinExistence type="predicted"/>
<dbReference type="AlphaFoldDB" id="A0A1H4IL58"/>
<protein>
    <submittedName>
        <fullName evidence="10">Monosaccharide ABC transporter membrane protein, CUT2 family</fullName>
    </submittedName>
</protein>
<evidence type="ECO:0000256" key="4">
    <source>
        <dbReference type="ARBA" id="ARBA00022519"/>
    </source>
</evidence>
<dbReference type="Pfam" id="PF02653">
    <property type="entry name" value="BPD_transp_2"/>
    <property type="match status" value="1"/>
</dbReference>
<feature type="transmembrane region" description="Helical" evidence="9">
    <location>
        <begin position="192"/>
        <end position="213"/>
    </location>
</feature>
<evidence type="ECO:0000313" key="11">
    <source>
        <dbReference type="Proteomes" id="UP000183407"/>
    </source>
</evidence>
<dbReference type="PANTHER" id="PTHR32196:SF21">
    <property type="entry name" value="ABC TRANSPORTER PERMEASE PROTEIN YPHD-RELATED"/>
    <property type="match status" value="1"/>
</dbReference>
<evidence type="ECO:0000256" key="9">
    <source>
        <dbReference type="SAM" id="Phobius"/>
    </source>
</evidence>
<feature type="compositionally biased region" description="Low complexity" evidence="8">
    <location>
        <begin position="8"/>
        <end position="17"/>
    </location>
</feature>
<keyword evidence="6 9" id="KW-1133">Transmembrane helix</keyword>
<evidence type="ECO:0000313" key="10">
    <source>
        <dbReference type="EMBL" id="SEB34801.1"/>
    </source>
</evidence>
<sequence>MSEHLVNDSTTTSTTDTLPDRRAKTPSPPRKTLSQVLSALSPSKVSALYVAGFAMIVFAFWIPDLFYTETTFKSLLYQQAITALVALAFLIPYTTHNFDLTVGATVGVSSLVCAWLMTSGSVPWPAAIVIALAFCSLIGVLNAFLITVIRIESVIATIATMSMIEAVGSAAFNGQQIFGLPQSFLALSQNEIFGVSVVFYYLIIIAVVLWYVLRHTPLGRYLYAIGGNTEAARLAGLQVRRLIFLTFVASALLAGIAGVLVSSRVGTGDFAIGPHYLFPAAAAMFFGSTQVKPGTYNVWGTLLAVYTLAIVVKGLELGGAPFWVTEVANGVALLIAVGFQSVRVARSGMPTSGSWMHRLTQVVAPSRRH</sequence>
<keyword evidence="3" id="KW-1003">Cell membrane</keyword>
<dbReference type="GO" id="GO:0005886">
    <property type="term" value="C:plasma membrane"/>
    <property type="evidence" value="ECO:0007669"/>
    <property type="project" value="UniProtKB-SubCell"/>
</dbReference>
<feature type="transmembrane region" description="Helical" evidence="9">
    <location>
        <begin position="75"/>
        <end position="93"/>
    </location>
</feature>
<evidence type="ECO:0000256" key="3">
    <source>
        <dbReference type="ARBA" id="ARBA00022475"/>
    </source>
</evidence>
<name>A0A1H4IL58_RHOJO</name>
<feature type="transmembrane region" description="Helical" evidence="9">
    <location>
        <begin position="296"/>
        <end position="315"/>
    </location>
</feature>
<evidence type="ECO:0000256" key="8">
    <source>
        <dbReference type="SAM" id="MobiDB-lite"/>
    </source>
</evidence>
<feature type="transmembrane region" description="Helical" evidence="9">
    <location>
        <begin position="242"/>
        <end position="261"/>
    </location>
</feature>
<feature type="region of interest" description="Disordered" evidence="8">
    <location>
        <begin position="1"/>
        <end position="30"/>
    </location>
</feature>
<evidence type="ECO:0000256" key="2">
    <source>
        <dbReference type="ARBA" id="ARBA00022448"/>
    </source>
</evidence>
<gene>
    <name evidence="10" type="ORF">SAMN04490220_0193</name>
</gene>
<keyword evidence="4" id="KW-0997">Cell inner membrane</keyword>
<evidence type="ECO:0000256" key="1">
    <source>
        <dbReference type="ARBA" id="ARBA00004651"/>
    </source>
</evidence>
<feature type="transmembrane region" description="Helical" evidence="9">
    <location>
        <begin position="321"/>
        <end position="339"/>
    </location>
</feature>
<keyword evidence="2" id="KW-0813">Transport</keyword>
<dbReference type="EMBL" id="FNTL01000002">
    <property type="protein sequence ID" value="SEB34801.1"/>
    <property type="molecule type" value="Genomic_DNA"/>
</dbReference>
<dbReference type="RefSeq" id="WP_073362243.1">
    <property type="nucleotide sequence ID" value="NZ_FNTL01000002.1"/>
</dbReference>
<reference evidence="11" key="1">
    <citation type="submission" date="2016-10" db="EMBL/GenBank/DDBJ databases">
        <authorList>
            <person name="Varghese N."/>
        </authorList>
    </citation>
    <scope>NUCLEOTIDE SEQUENCE [LARGE SCALE GENOMIC DNA]</scope>
    <source>
        <strain evidence="11">DSM 44719</strain>
    </source>
</reference>
<comment type="subcellular location">
    <subcellularLocation>
        <location evidence="1">Cell membrane</location>
        <topology evidence="1">Multi-pass membrane protein</topology>
    </subcellularLocation>
</comment>
<keyword evidence="7 9" id="KW-0472">Membrane</keyword>
<dbReference type="PANTHER" id="PTHR32196">
    <property type="entry name" value="ABC TRANSPORTER PERMEASE PROTEIN YPHD-RELATED-RELATED"/>
    <property type="match status" value="1"/>
</dbReference>
<dbReference type="Proteomes" id="UP000183407">
    <property type="component" value="Unassembled WGS sequence"/>
</dbReference>
<feature type="transmembrane region" description="Helical" evidence="9">
    <location>
        <begin position="45"/>
        <end position="63"/>
    </location>
</feature>
<dbReference type="OrthoDB" id="3468954at2"/>
<keyword evidence="5 9" id="KW-0812">Transmembrane</keyword>
<feature type="transmembrane region" description="Helical" evidence="9">
    <location>
        <begin position="153"/>
        <end position="172"/>
    </location>
</feature>
<evidence type="ECO:0000256" key="5">
    <source>
        <dbReference type="ARBA" id="ARBA00022692"/>
    </source>
</evidence>
<dbReference type="CDD" id="cd06579">
    <property type="entry name" value="TM_PBP1_transp_AraH_like"/>
    <property type="match status" value="1"/>
</dbReference>
<dbReference type="InterPro" id="IPR001851">
    <property type="entry name" value="ABC_transp_permease"/>
</dbReference>
<organism evidence="10 11">
    <name type="scientific">Rhodococcus jostii</name>
    <dbReference type="NCBI Taxonomy" id="132919"/>
    <lineage>
        <taxon>Bacteria</taxon>
        <taxon>Bacillati</taxon>
        <taxon>Actinomycetota</taxon>
        <taxon>Actinomycetes</taxon>
        <taxon>Mycobacteriales</taxon>
        <taxon>Nocardiaceae</taxon>
        <taxon>Rhodococcus</taxon>
    </lineage>
</organism>